<proteinExistence type="predicted"/>
<feature type="transmembrane region" description="Helical" evidence="1">
    <location>
        <begin position="7"/>
        <end position="25"/>
    </location>
</feature>
<feature type="domain" description="CAAX prenyl protease 2/Lysostaphin resistance protein A-like" evidence="2">
    <location>
        <begin position="126"/>
        <end position="212"/>
    </location>
</feature>
<dbReference type="GO" id="GO:0004175">
    <property type="term" value="F:endopeptidase activity"/>
    <property type="evidence" value="ECO:0007669"/>
    <property type="project" value="UniProtKB-ARBA"/>
</dbReference>
<dbReference type="InterPro" id="IPR003675">
    <property type="entry name" value="Rce1/LyrA-like_dom"/>
</dbReference>
<dbReference type="Proteomes" id="UP001164726">
    <property type="component" value="Chromosome"/>
</dbReference>
<dbReference type="PANTHER" id="PTHR36435">
    <property type="entry name" value="SLR1288 PROTEIN"/>
    <property type="match status" value="1"/>
</dbReference>
<dbReference type="InterPro" id="IPR052710">
    <property type="entry name" value="CAAX_protease"/>
</dbReference>
<keyword evidence="1" id="KW-1133">Transmembrane helix</keyword>
<keyword evidence="3" id="KW-0482">Metalloprotease</keyword>
<accession>A0A9E8M054</accession>
<keyword evidence="4" id="KW-1185">Reference proteome</keyword>
<dbReference type="KEGG" id="fhl:OE105_00015"/>
<feature type="transmembrane region" description="Helical" evidence="1">
    <location>
        <begin position="45"/>
        <end position="64"/>
    </location>
</feature>
<keyword evidence="1" id="KW-0812">Transmembrane</keyword>
<protein>
    <submittedName>
        <fullName evidence="3">CPBP family intramembrane metalloprotease</fullName>
    </submittedName>
</protein>
<dbReference type="GO" id="GO:0080120">
    <property type="term" value="P:CAAX-box protein maturation"/>
    <property type="evidence" value="ECO:0007669"/>
    <property type="project" value="UniProtKB-ARBA"/>
</dbReference>
<sequence>MKKNYQLILVTYIAMQLLLGIGLQMTRLILKQIGYSGDQLVSLSFSIWIVLSFSVTLFITLYQLRNEWGLKNRKAAPLLPSLLWTVSGVFLALFAQSLAIQIELLLGIQTGSENTEYIVNIIKMAPVVMITSSLIGPILEEIVFRKIIFGSLYKRFNFFTSALVSSILFALAHLEIEHIILYSAMGFVFSFLYVKTQRIIVPIATHMLMNTFVIIVQLTY</sequence>
<feature type="transmembrane region" description="Helical" evidence="1">
    <location>
        <begin position="156"/>
        <end position="173"/>
    </location>
</feature>
<keyword evidence="3" id="KW-0378">Hydrolase</keyword>
<gene>
    <name evidence="3" type="ORF">OE105_00015</name>
</gene>
<dbReference type="EMBL" id="CP106877">
    <property type="protein sequence ID" value="WAA12577.1"/>
    <property type="molecule type" value="Genomic_DNA"/>
</dbReference>
<evidence type="ECO:0000256" key="1">
    <source>
        <dbReference type="SAM" id="Phobius"/>
    </source>
</evidence>
<evidence type="ECO:0000313" key="4">
    <source>
        <dbReference type="Proteomes" id="UP001164726"/>
    </source>
</evidence>
<name>A0A9E8M054_9BACI</name>
<dbReference type="RefSeq" id="WP_275420712.1">
    <property type="nucleotide sequence ID" value="NZ_CP106877.1"/>
</dbReference>
<feature type="transmembrane region" description="Helical" evidence="1">
    <location>
        <begin position="76"/>
        <end position="97"/>
    </location>
</feature>
<dbReference type="AlphaFoldDB" id="A0A9E8M054"/>
<keyword evidence="1" id="KW-0472">Membrane</keyword>
<evidence type="ECO:0000259" key="2">
    <source>
        <dbReference type="Pfam" id="PF02517"/>
    </source>
</evidence>
<dbReference type="GO" id="GO:0008237">
    <property type="term" value="F:metallopeptidase activity"/>
    <property type="evidence" value="ECO:0007669"/>
    <property type="project" value="UniProtKB-KW"/>
</dbReference>
<organism evidence="3 4">
    <name type="scientific">Fervidibacillus halotolerans</name>
    <dbReference type="NCBI Taxonomy" id="2980027"/>
    <lineage>
        <taxon>Bacteria</taxon>
        <taxon>Bacillati</taxon>
        <taxon>Bacillota</taxon>
        <taxon>Bacilli</taxon>
        <taxon>Bacillales</taxon>
        <taxon>Bacillaceae</taxon>
        <taxon>Fervidibacillus</taxon>
    </lineage>
</organism>
<dbReference type="PANTHER" id="PTHR36435:SF6">
    <property type="entry name" value="ABORTIVE INFECTION PROTEIN"/>
    <property type="match status" value="1"/>
</dbReference>
<feature type="transmembrane region" description="Helical" evidence="1">
    <location>
        <begin position="117"/>
        <end position="135"/>
    </location>
</feature>
<dbReference type="Pfam" id="PF02517">
    <property type="entry name" value="Rce1-like"/>
    <property type="match status" value="1"/>
</dbReference>
<evidence type="ECO:0000313" key="3">
    <source>
        <dbReference type="EMBL" id="WAA12577.1"/>
    </source>
</evidence>
<reference evidence="3" key="1">
    <citation type="submission" date="2022-09" db="EMBL/GenBank/DDBJ databases">
        <title>Complete Genomes of Fervidibacillus albus and Fervidibacillus halotolerans isolated from tidal flat sediments.</title>
        <authorList>
            <person name="Kwon K.K."/>
            <person name="Yang S.-H."/>
            <person name="Park M.J."/>
            <person name="Oh H.-M."/>
        </authorList>
    </citation>
    <scope>NUCLEOTIDE SEQUENCE</scope>
    <source>
        <strain evidence="3">MEBiC13594</strain>
    </source>
</reference>
<feature type="transmembrane region" description="Helical" evidence="1">
    <location>
        <begin position="199"/>
        <end position="218"/>
    </location>
</feature>
<keyword evidence="3" id="KW-0645">Protease</keyword>